<reference evidence="15 16" key="1">
    <citation type="submission" date="2006-10" db="EMBL/GenBank/DDBJ databases">
        <title>The Genome Sequence of Batrachochytrium dendrobatidis JEL423.</title>
        <authorList>
            <consortium name="The Broad Institute Genome Sequencing Platform"/>
            <person name="Birren B."/>
            <person name="Lander E."/>
            <person name="Galagan J."/>
            <person name="Cuomo C."/>
            <person name="Devon K."/>
            <person name="Jaffe D."/>
            <person name="Butler J."/>
            <person name="Alvarez P."/>
            <person name="Gnerre S."/>
            <person name="Grabherr M."/>
            <person name="Kleber M."/>
            <person name="Mauceli E."/>
            <person name="Brockman W."/>
            <person name="Young S."/>
            <person name="LaButti K."/>
            <person name="Sykes S."/>
            <person name="DeCaprio D."/>
            <person name="Crawford M."/>
            <person name="Koehrsen M."/>
            <person name="Engels R."/>
            <person name="Montgomery P."/>
            <person name="Pearson M."/>
            <person name="Howarth C."/>
            <person name="Larson L."/>
            <person name="White J."/>
            <person name="O'Leary S."/>
            <person name="Kodira C."/>
            <person name="Zeng Q."/>
            <person name="Yandava C."/>
            <person name="Alvarado L."/>
            <person name="Longcore J."/>
            <person name="James T."/>
        </authorList>
    </citation>
    <scope>NUCLEOTIDE SEQUENCE [LARGE SCALE GENOMIC DNA]</scope>
    <source>
        <strain evidence="15 16">JEL423</strain>
    </source>
</reference>
<evidence type="ECO:0000256" key="11">
    <source>
        <dbReference type="RuleBase" id="RU363035"/>
    </source>
</evidence>
<evidence type="ECO:0000256" key="5">
    <source>
        <dbReference type="ARBA" id="ARBA00022741"/>
    </source>
</evidence>
<evidence type="ECO:0000256" key="8">
    <source>
        <dbReference type="ARBA" id="ARBA00023146"/>
    </source>
</evidence>
<evidence type="ECO:0000256" key="6">
    <source>
        <dbReference type="ARBA" id="ARBA00022840"/>
    </source>
</evidence>
<evidence type="ECO:0000256" key="2">
    <source>
        <dbReference type="ARBA" id="ARBA00005594"/>
    </source>
</evidence>
<keyword evidence="6 11" id="KW-0067">ATP-binding</keyword>
<dbReference type="OrthoDB" id="629407at2759"/>
<dbReference type="InterPro" id="IPR001412">
    <property type="entry name" value="aa-tRNA-synth_I_CS"/>
</dbReference>
<comment type="catalytic activity">
    <reaction evidence="10">
        <text>tRNA(Val) + L-valine + ATP = L-valyl-tRNA(Val) + AMP + diphosphate</text>
        <dbReference type="Rhea" id="RHEA:10704"/>
        <dbReference type="Rhea" id="RHEA-COMP:9672"/>
        <dbReference type="Rhea" id="RHEA-COMP:9708"/>
        <dbReference type="ChEBI" id="CHEBI:30616"/>
        <dbReference type="ChEBI" id="CHEBI:33019"/>
        <dbReference type="ChEBI" id="CHEBI:57762"/>
        <dbReference type="ChEBI" id="CHEBI:78442"/>
        <dbReference type="ChEBI" id="CHEBI:78537"/>
        <dbReference type="ChEBI" id="CHEBI:456215"/>
        <dbReference type="EC" id="6.1.1.9"/>
    </reaction>
</comment>
<feature type="domain" description="Aminoacyl-tRNA synthetase class Ia" evidence="13">
    <location>
        <begin position="96"/>
        <end position="722"/>
    </location>
</feature>
<dbReference type="InterPro" id="IPR009080">
    <property type="entry name" value="tRNAsynth_Ia_anticodon-bd"/>
</dbReference>
<reference evidence="15 16" key="2">
    <citation type="submission" date="2016-05" db="EMBL/GenBank/DDBJ databases">
        <title>Lineage-specific infection strategies underlie the spectrum of fungal disease in amphibians.</title>
        <authorList>
            <person name="Cuomo C.A."/>
            <person name="Farrer R.A."/>
            <person name="James T."/>
            <person name="Longcore J."/>
            <person name="Birren B."/>
        </authorList>
    </citation>
    <scope>NUCLEOTIDE SEQUENCE [LARGE SCALE GENOMIC DNA]</scope>
    <source>
        <strain evidence="15 16">JEL423</strain>
    </source>
</reference>
<dbReference type="InterPro" id="IPR002303">
    <property type="entry name" value="Valyl-tRNA_ligase"/>
</dbReference>
<dbReference type="FunFam" id="1.10.730.10:FF:000009">
    <property type="entry name" value="Valine--tRNA ligase, mitochondrial"/>
    <property type="match status" value="1"/>
</dbReference>
<dbReference type="FunFam" id="3.40.50.620:FF:000120">
    <property type="entry name" value="Valine--tRNA ligase, mitochondrial"/>
    <property type="match status" value="1"/>
</dbReference>
<dbReference type="Gene3D" id="1.10.287.380">
    <property type="entry name" value="Valyl-tRNA synthetase, C-terminal domain"/>
    <property type="match status" value="1"/>
</dbReference>
<dbReference type="GO" id="GO:0006438">
    <property type="term" value="P:valyl-tRNA aminoacylation"/>
    <property type="evidence" value="ECO:0007669"/>
    <property type="project" value="InterPro"/>
</dbReference>
<sequence>MTDPAAATLSGESTTKSKNEAKNEAKRLEKLAKFQAKQAKQAATEKAPKKTAEPKTAAPAAKEIEPFVNLTPKGEKKDMAAPMASSYNPKAVEAAWYDWWEKEGYFKPELKPDGTAKDEGTFVVPIPPPNVTGSLHIGHALTNAIQDAMIRWNRMQGKTTLWVPGADHAGISTQVVVEKKIMRERGITRHQLGRDAFLEEVFKWKDVNIHNIYNQLRRMGSSFDWTRDHFTMDAGLSNAVKEAFVQMHEDGTIYRANRLVNWCTKLKTALSNLEVENKELDGSTFMTVPDHDPSKTYEFGVLISFAYQIENSDERIVVATTRLETMLGDTAIAVHPSDKRYQHLHGKYAIHPFQNRRIPILPDEYPDPEFGTGAVKITPAHDANDYMVGQRQKLENITIFTDDGKINENGAPFTGLQRFDARAAVLAALKEKNLYVGTESNKQVLPICTRSGNIIEPLLKPQWWVNCQEMAGQAMDAVRNGDMKIAPALSEREWFRWLDNIQDWCISRQLWWGHRVPAYFVCIDGDENDRDDSNRWVSGRSEDEARIKAIKKFETVDPAKITLFQDEDVLDTWFSSGLWPFSIMGWPAKTKDMELYFPNTLLETGWDILFFWVARMVMMSLKFNGVVPFKQVFCHAMIRDAHGRKMSKSLGNVIDPIDVIEGVTLQLLQERLEKGNLDPRELVRARDGQKKDFPNGIPECGTDALRFGLLAYSASGRDINLDILRVDGYRKFCNKLWNATRFALLKLGEDYKPRATHNQLTGKESVVDLWILAKLNKAIAETNTSMEQMNFMQATTGMYQFWLHELCDVYLEVCKPVIDGEDIQAKEAAQDVLYICLEQGLKLLHPVMPFVTEELYQRLPRRAGDAPHTIMKAKFPTTLSIWENSTAEFDFEVTNEVIRGIRSLMTEYNIRSNATIYVSASNEHLRTVVDSQQTIIKSLAKGIKVFETVAVNGQAPAGCVVSTQSNTTVYLLVKGQIDFDAEIAKLNARISKVLQIHKGLSAVMAGDGYASRVKPEVKESDALKLKGYETDMSTLQAAVDNFVLLKST</sequence>
<feature type="compositionally biased region" description="Basic and acidic residues" evidence="12">
    <location>
        <begin position="15"/>
        <end position="32"/>
    </location>
</feature>
<dbReference type="SUPFAM" id="SSF47323">
    <property type="entry name" value="Anticodon-binding domain of a subclass of class I aminoacyl-tRNA synthetases"/>
    <property type="match status" value="1"/>
</dbReference>
<dbReference type="PANTHER" id="PTHR11946">
    <property type="entry name" value="VALYL-TRNA SYNTHETASES"/>
    <property type="match status" value="1"/>
</dbReference>
<dbReference type="InterPro" id="IPR002300">
    <property type="entry name" value="aa-tRNA-synth_Ia"/>
</dbReference>
<feature type="region of interest" description="Disordered" evidence="12">
    <location>
        <begin position="1"/>
        <end position="60"/>
    </location>
</feature>
<dbReference type="SUPFAM" id="SSF50677">
    <property type="entry name" value="ValRS/IleRS/LeuRS editing domain"/>
    <property type="match status" value="1"/>
</dbReference>
<keyword evidence="8 11" id="KW-0030">Aminoacyl-tRNA synthetase</keyword>
<dbReference type="GO" id="GO:0005829">
    <property type="term" value="C:cytosol"/>
    <property type="evidence" value="ECO:0007669"/>
    <property type="project" value="TreeGrafter"/>
</dbReference>
<dbReference type="CDD" id="cd00817">
    <property type="entry name" value="ValRS_core"/>
    <property type="match status" value="1"/>
</dbReference>
<dbReference type="Gene3D" id="3.40.50.620">
    <property type="entry name" value="HUPs"/>
    <property type="match status" value="2"/>
</dbReference>
<evidence type="ECO:0000256" key="1">
    <source>
        <dbReference type="ARBA" id="ARBA00004496"/>
    </source>
</evidence>
<dbReference type="STRING" id="403673.A0A177WIJ5"/>
<dbReference type="GO" id="GO:0004832">
    <property type="term" value="F:valine-tRNA ligase activity"/>
    <property type="evidence" value="ECO:0007669"/>
    <property type="project" value="UniProtKB-EC"/>
</dbReference>
<dbReference type="Gene3D" id="3.90.740.10">
    <property type="entry name" value="Valyl/Leucyl/Isoleucyl-tRNA synthetase, editing domain"/>
    <property type="match status" value="2"/>
</dbReference>
<evidence type="ECO:0000256" key="10">
    <source>
        <dbReference type="ARBA" id="ARBA00047552"/>
    </source>
</evidence>
<dbReference type="AlphaFoldDB" id="A0A177WIJ5"/>
<feature type="domain" description="Methionyl/Valyl/Leucyl/Isoleucyl-tRNA synthetase anticodon-binding" evidence="14">
    <location>
        <begin position="768"/>
        <end position="916"/>
    </location>
</feature>
<dbReference type="Pfam" id="PF00133">
    <property type="entry name" value="tRNA-synt_1"/>
    <property type="match status" value="1"/>
</dbReference>
<evidence type="ECO:0000259" key="14">
    <source>
        <dbReference type="Pfam" id="PF08264"/>
    </source>
</evidence>
<comment type="similarity">
    <text evidence="2 11">Belongs to the class-I aminoacyl-tRNA synthetase family.</text>
</comment>
<dbReference type="InterPro" id="IPR033705">
    <property type="entry name" value="Anticodon_Ia_Val"/>
</dbReference>
<dbReference type="CDD" id="cd07962">
    <property type="entry name" value="Anticodon_Ia_Val"/>
    <property type="match status" value="1"/>
</dbReference>
<dbReference type="SUPFAM" id="SSF52374">
    <property type="entry name" value="Nucleotidylyl transferase"/>
    <property type="match status" value="1"/>
</dbReference>
<dbReference type="NCBIfam" id="TIGR00422">
    <property type="entry name" value="valS"/>
    <property type="match status" value="1"/>
</dbReference>
<dbReference type="Pfam" id="PF08264">
    <property type="entry name" value="Anticodon_1"/>
    <property type="match status" value="1"/>
</dbReference>
<evidence type="ECO:0000313" key="16">
    <source>
        <dbReference type="Proteomes" id="UP000077115"/>
    </source>
</evidence>
<dbReference type="VEuPathDB" id="FungiDB:BDEG_23731"/>
<evidence type="ECO:0000259" key="13">
    <source>
        <dbReference type="Pfam" id="PF00133"/>
    </source>
</evidence>
<dbReference type="PRINTS" id="PR00986">
    <property type="entry name" value="TRNASYNTHVAL"/>
</dbReference>
<keyword evidence="4 11" id="KW-0436">Ligase</keyword>
<keyword evidence="7 11" id="KW-0648">Protein biosynthesis</keyword>
<gene>
    <name evidence="15" type="ORF">BDEG_23731</name>
</gene>
<dbReference type="GO" id="GO:0005524">
    <property type="term" value="F:ATP binding"/>
    <property type="evidence" value="ECO:0007669"/>
    <property type="project" value="UniProtKB-KW"/>
</dbReference>
<dbReference type="PANTHER" id="PTHR11946:SF109">
    <property type="entry name" value="VALINE--TRNA LIGASE"/>
    <property type="match status" value="1"/>
</dbReference>
<dbReference type="HAMAP" id="MF_02004">
    <property type="entry name" value="Val_tRNA_synth_type1"/>
    <property type="match status" value="1"/>
</dbReference>
<comment type="subcellular location">
    <subcellularLocation>
        <location evidence="1">Cytoplasm</location>
    </subcellularLocation>
</comment>
<dbReference type="InterPro" id="IPR009008">
    <property type="entry name" value="Val/Leu/Ile-tRNA-synth_edit"/>
</dbReference>
<dbReference type="FunFam" id="3.40.50.620:FF:000020">
    <property type="entry name" value="Valine--tRNA ligase, mitochondrial"/>
    <property type="match status" value="1"/>
</dbReference>
<accession>A0A177WIJ5</accession>
<dbReference type="Proteomes" id="UP000077115">
    <property type="component" value="Unassembled WGS sequence"/>
</dbReference>
<name>A0A177WIJ5_BATDL</name>
<dbReference type="EC" id="6.1.1.9" evidence="3"/>
<dbReference type="PROSITE" id="PS00178">
    <property type="entry name" value="AA_TRNA_LIGASE_I"/>
    <property type="match status" value="1"/>
</dbReference>
<dbReference type="Gene3D" id="1.10.730.10">
    <property type="entry name" value="Isoleucyl-tRNA Synthetase, Domain 1"/>
    <property type="match status" value="1"/>
</dbReference>
<dbReference type="NCBIfam" id="NF004349">
    <property type="entry name" value="PRK05729.1"/>
    <property type="match status" value="1"/>
</dbReference>
<dbReference type="FunFam" id="3.90.740.10:FF:000005">
    <property type="entry name" value="Valine--tRNA ligase, mitochondrial"/>
    <property type="match status" value="1"/>
</dbReference>
<feature type="compositionally biased region" description="Low complexity" evidence="12">
    <location>
        <begin position="33"/>
        <end position="45"/>
    </location>
</feature>
<dbReference type="InterPro" id="IPR037118">
    <property type="entry name" value="Val-tRNA_synth_C_sf"/>
</dbReference>
<evidence type="ECO:0000256" key="7">
    <source>
        <dbReference type="ARBA" id="ARBA00022917"/>
    </source>
</evidence>
<keyword evidence="5 11" id="KW-0547">Nucleotide-binding</keyword>
<evidence type="ECO:0000256" key="9">
    <source>
        <dbReference type="ARBA" id="ARBA00029936"/>
    </source>
</evidence>
<proteinExistence type="inferred from homology"/>
<dbReference type="EMBL" id="DS022303">
    <property type="protein sequence ID" value="OAJ39937.1"/>
    <property type="molecule type" value="Genomic_DNA"/>
</dbReference>
<evidence type="ECO:0000256" key="12">
    <source>
        <dbReference type="SAM" id="MobiDB-lite"/>
    </source>
</evidence>
<dbReference type="eggNOG" id="KOG0432">
    <property type="taxonomic scope" value="Eukaryota"/>
</dbReference>
<dbReference type="InterPro" id="IPR013155">
    <property type="entry name" value="M/V/L/I-tRNA-synth_anticd-bd"/>
</dbReference>
<organism evidence="15 16">
    <name type="scientific">Batrachochytrium dendrobatidis (strain JEL423)</name>
    <dbReference type="NCBI Taxonomy" id="403673"/>
    <lineage>
        <taxon>Eukaryota</taxon>
        <taxon>Fungi</taxon>
        <taxon>Fungi incertae sedis</taxon>
        <taxon>Chytridiomycota</taxon>
        <taxon>Chytridiomycota incertae sedis</taxon>
        <taxon>Chytridiomycetes</taxon>
        <taxon>Rhizophydiales</taxon>
        <taxon>Rhizophydiales incertae sedis</taxon>
        <taxon>Batrachochytrium</taxon>
    </lineage>
</organism>
<evidence type="ECO:0000256" key="4">
    <source>
        <dbReference type="ARBA" id="ARBA00022598"/>
    </source>
</evidence>
<dbReference type="GO" id="GO:0002161">
    <property type="term" value="F:aminoacyl-tRNA deacylase activity"/>
    <property type="evidence" value="ECO:0007669"/>
    <property type="project" value="InterPro"/>
</dbReference>
<evidence type="ECO:0000256" key="3">
    <source>
        <dbReference type="ARBA" id="ARBA00013169"/>
    </source>
</evidence>
<protein>
    <recommendedName>
        <fullName evidence="3">valine--tRNA ligase</fullName>
        <ecNumber evidence="3">6.1.1.9</ecNumber>
    </recommendedName>
    <alternativeName>
        <fullName evidence="9">Valyl-tRNA synthetase</fullName>
    </alternativeName>
</protein>
<evidence type="ECO:0000313" key="15">
    <source>
        <dbReference type="EMBL" id="OAJ39937.1"/>
    </source>
</evidence>
<dbReference type="InterPro" id="IPR014729">
    <property type="entry name" value="Rossmann-like_a/b/a_fold"/>
</dbReference>